<feature type="transmembrane region" description="Helical" evidence="5">
    <location>
        <begin position="6"/>
        <end position="23"/>
    </location>
</feature>
<evidence type="ECO:0000259" key="6">
    <source>
        <dbReference type="Pfam" id="PF04932"/>
    </source>
</evidence>
<feature type="transmembrane region" description="Helical" evidence="5">
    <location>
        <begin position="216"/>
        <end position="232"/>
    </location>
</feature>
<proteinExistence type="predicted"/>
<keyword evidence="7" id="KW-0436">Ligase</keyword>
<gene>
    <name evidence="7" type="ORF">Q361_10177</name>
</gene>
<evidence type="ECO:0000256" key="4">
    <source>
        <dbReference type="ARBA" id="ARBA00023136"/>
    </source>
</evidence>
<evidence type="ECO:0000256" key="3">
    <source>
        <dbReference type="ARBA" id="ARBA00022989"/>
    </source>
</evidence>
<dbReference type="EMBL" id="PQNY01000001">
    <property type="protein sequence ID" value="POS02979.1"/>
    <property type="molecule type" value="Genomic_DNA"/>
</dbReference>
<protein>
    <submittedName>
        <fullName evidence="7">O-antigen ligase-like membrane protein</fullName>
    </submittedName>
</protein>
<dbReference type="Pfam" id="PF04932">
    <property type="entry name" value="Wzy_C"/>
    <property type="match status" value="1"/>
</dbReference>
<comment type="subcellular location">
    <subcellularLocation>
        <location evidence="1">Membrane</location>
        <topology evidence="1">Multi-pass membrane protein</topology>
    </subcellularLocation>
</comment>
<dbReference type="InterPro" id="IPR051533">
    <property type="entry name" value="WaaL-like"/>
</dbReference>
<accession>A0A2S4NBA3</accession>
<dbReference type="InterPro" id="IPR007016">
    <property type="entry name" value="O-antigen_ligase-rel_domated"/>
</dbReference>
<name>A0A2S4NBA3_9FLAO</name>
<dbReference type="AlphaFoldDB" id="A0A2S4NBA3"/>
<dbReference type="PANTHER" id="PTHR37422">
    <property type="entry name" value="TEICHURONIC ACID BIOSYNTHESIS PROTEIN TUAE"/>
    <property type="match status" value="1"/>
</dbReference>
<feature type="domain" description="O-antigen ligase-related" evidence="6">
    <location>
        <begin position="178"/>
        <end position="326"/>
    </location>
</feature>
<keyword evidence="8" id="KW-1185">Reference proteome</keyword>
<evidence type="ECO:0000313" key="7">
    <source>
        <dbReference type="EMBL" id="POS02979.1"/>
    </source>
</evidence>
<organism evidence="7 8">
    <name type="scientific">Flavobacterium croceum DSM 17960</name>
    <dbReference type="NCBI Taxonomy" id="1121886"/>
    <lineage>
        <taxon>Bacteria</taxon>
        <taxon>Pseudomonadati</taxon>
        <taxon>Bacteroidota</taxon>
        <taxon>Flavobacteriia</taxon>
        <taxon>Flavobacteriales</taxon>
        <taxon>Flavobacteriaceae</taxon>
        <taxon>Flavobacterium</taxon>
    </lineage>
</organism>
<dbReference type="PANTHER" id="PTHR37422:SF17">
    <property type="entry name" value="O-ANTIGEN LIGASE"/>
    <property type="match status" value="1"/>
</dbReference>
<comment type="caution">
    <text evidence="7">The sequence shown here is derived from an EMBL/GenBank/DDBJ whole genome shotgun (WGS) entry which is preliminary data.</text>
</comment>
<feature type="transmembrane region" description="Helical" evidence="5">
    <location>
        <begin position="181"/>
        <end position="204"/>
    </location>
</feature>
<sequence length="388" mass="45899">MERINNLKFLELLFLSTALFILLPNKIKEIPFLLFSITHLMCYGYKNIKMKYFSLLIFFFLVNLVSLFYSDDLKYGLRRIEGFLPFIYLAIPYSTQNFKNINITKWSKIFNICNAIFLLIFVFYCFISSDHLSYNIIRTSFEKLPLINIHPIYLSIIAFIGFITSLFYLKNTISILSIISNLIIIMLTGAKSTLIFLIIIIPFVFFNKKIEKIKKIMFFLLIIFFASLLIFTKNGHRERFREMFLAVSYNQFNTNNSTSVRNAVYKCTLDRLEKTNLFFGNGIGDSQYFLDQCFKISHSDLLGYNTHNQYLGIVISTGFFGLFSFFLLIFYVFLLNQYKGFTPFLIVISFFLYFFLFENVLERKNGILLFLFSIYFIFNKKVYQSSKY</sequence>
<dbReference type="GO" id="GO:0016874">
    <property type="term" value="F:ligase activity"/>
    <property type="evidence" value="ECO:0007669"/>
    <property type="project" value="UniProtKB-KW"/>
</dbReference>
<dbReference type="GO" id="GO:0016020">
    <property type="term" value="C:membrane"/>
    <property type="evidence" value="ECO:0007669"/>
    <property type="project" value="UniProtKB-SubCell"/>
</dbReference>
<evidence type="ECO:0000313" key="8">
    <source>
        <dbReference type="Proteomes" id="UP000237056"/>
    </source>
</evidence>
<dbReference type="Proteomes" id="UP000237056">
    <property type="component" value="Unassembled WGS sequence"/>
</dbReference>
<evidence type="ECO:0000256" key="1">
    <source>
        <dbReference type="ARBA" id="ARBA00004141"/>
    </source>
</evidence>
<feature type="transmembrane region" description="Helical" evidence="5">
    <location>
        <begin position="340"/>
        <end position="357"/>
    </location>
</feature>
<feature type="transmembrane region" description="Helical" evidence="5">
    <location>
        <begin position="310"/>
        <end position="334"/>
    </location>
</feature>
<feature type="transmembrane region" description="Helical" evidence="5">
    <location>
        <begin position="149"/>
        <end position="169"/>
    </location>
</feature>
<keyword evidence="4 5" id="KW-0472">Membrane</keyword>
<keyword evidence="3 5" id="KW-1133">Transmembrane helix</keyword>
<evidence type="ECO:0000256" key="5">
    <source>
        <dbReference type="SAM" id="Phobius"/>
    </source>
</evidence>
<dbReference type="RefSeq" id="WP_103724728.1">
    <property type="nucleotide sequence ID" value="NZ_PQNY01000001.1"/>
</dbReference>
<feature type="transmembrane region" description="Helical" evidence="5">
    <location>
        <begin position="109"/>
        <end position="129"/>
    </location>
</feature>
<keyword evidence="2 5" id="KW-0812">Transmembrane</keyword>
<reference evidence="7 8" key="1">
    <citation type="submission" date="2018-01" db="EMBL/GenBank/DDBJ databases">
        <title>Genomic Encyclopedia of Type Strains, Phase I: the one thousand microbial genomes (KMG-I) project.</title>
        <authorList>
            <person name="Goeker M."/>
        </authorList>
    </citation>
    <scope>NUCLEOTIDE SEQUENCE [LARGE SCALE GENOMIC DNA]</scope>
    <source>
        <strain evidence="7 8">DSM 17960</strain>
    </source>
</reference>
<feature type="transmembrane region" description="Helical" evidence="5">
    <location>
        <begin position="52"/>
        <end position="69"/>
    </location>
</feature>
<dbReference type="OrthoDB" id="1631746at2"/>
<evidence type="ECO:0000256" key="2">
    <source>
        <dbReference type="ARBA" id="ARBA00022692"/>
    </source>
</evidence>